<dbReference type="Pfam" id="PF13439">
    <property type="entry name" value="Glyco_transf_4"/>
    <property type="match status" value="1"/>
</dbReference>
<organism evidence="3 4">
    <name type="scientific">Natronococcus pandeyae</name>
    <dbReference type="NCBI Taxonomy" id="2055836"/>
    <lineage>
        <taxon>Archaea</taxon>
        <taxon>Methanobacteriati</taxon>
        <taxon>Methanobacteriota</taxon>
        <taxon>Stenosarchaea group</taxon>
        <taxon>Halobacteria</taxon>
        <taxon>Halobacteriales</taxon>
        <taxon>Natrialbaceae</taxon>
        <taxon>Natronococcus</taxon>
    </lineage>
</organism>
<feature type="domain" description="Glycosyl transferase family 1" evidence="1">
    <location>
        <begin position="248"/>
        <end position="409"/>
    </location>
</feature>
<dbReference type="InterPro" id="IPR050194">
    <property type="entry name" value="Glycosyltransferase_grp1"/>
</dbReference>
<comment type="caution">
    <text evidence="3">The sequence shown here is derived from an EMBL/GenBank/DDBJ whole genome shotgun (WGS) entry which is preliminary data.</text>
</comment>
<evidence type="ECO:0000313" key="3">
    <source>
        <dbReference type="EMBL" id="TYL38885.1"/>
    </source>
</evidence>
<dbReference type="InterPro" id="IPR001296">
    <property type="entry name" value="Glyco_trans_1"/>
</dbReference>
<dbReference type="PANTHER" id="PTHR45947:SF3">
    <property type="entry name" value="SULFOQUINOVOSYL TRANSFERASE SQD2"/>
    <property type="match status" value="1"/>
</dbReference>
<dbReference type="Proteomes" id="UP000766904">
    <property type="component" value="Unassembled WGS sequence"/>
</dbReference>
<evidence type="ECO:0000259" key="2">
    <source>
        <dbReference type="Pfam" id="PF13439"/>
    </source>
</evidence>
<dbReference type="GO" id="GO:0016757">
    <property type="term" value="F:glycosyltransferase activity"/>
    <property type="evidence" value="ECO:0007669"/>
    <property type="project" value="InterPro"/>
</dbReference>
<dbReference type="Pfam" id="PF00534">
    <property type="entry name" value="Glycos_transf_1"/>
    <property type="match status" value="1"/>
</dbReference>
<dbReference type="CDD" id="cd03808">
    <property type="entry name" value="GT4_CapM-like"/>
    <property type="match status" value="1"/>
</dbReference>
<feature type="domain" description="Glycosyltransferase subfamily 4-like N-terminal" evidence="2">
    <location>
        <begin position="78"/>
        <end position="237"/>
    </location>
</feature>
<dbReference type="AlphaFoldDB" id="A0A8J8Q2E5"/>
<evidence type="ECO:0000259" key="1">
    <source>
        <dbReference type="Pfam" id="PF00534"/>
    </source>
</evidence>
<gene>
    <name evidence="3" type="ORF">CV102_10280</name>
</gene>
<sequence>MRTVLLELTRRRRFISVRSVPDTENYQLSSRLLRKTANVCHVPLLCSRGVNDGPTEVSVPMRLSESRVLHVITRSHWGGAPKIVKYLSTESPASVAVACGPGGKLVDELRNEGVPVYVVDSLQSPPNPIQDAKSLYRITTLVRELEPDLVHCHSTKAGVLARIAARLNDVPSVFTVHGWGFYNTEYDFMGSVIRRGERTLARLTDGFVLVSENDAEAGMRYDITADTPSRVIHNGVSEWRAEDEGDLFGELPIDPDKPIIGSVCRLSHQKDPLEMLEVANRLADRSIDFEMIIAGDGPLMDDCRRFVEHNDLETVHLLGFRSDLGRVLSTLDVFLMTSRFEGFPLTLLEAMHVGIPIVSYDVGGVREAVKGGETGYVVERGNTGAFTERTARLVEDDAMRERFANASRRTARDEFTVDRMVSEYRTFYRELVAAEREGIAHPA</sequence>
<proteinExistence type="predicted"/>
<dbReference type="Gene3D" id="3.40.50.2000">
    <property type="entry name" value="Glycogen Phosphorylase B"/>
    <property type="match status" value="2"/>
</dbReference>
<keyword evidence="4" id="KW-1185">Reference proteome</keyword>
<dbReference type="EMBL" id="PHNJ01000004">
    <property type="protein sequence ID" value="TYL38885.1"/>
    <property type="molecule type" value="Genomic_DNA"/>
</dbReference>
<evidence type="ECO:0000313" key="4">
    <source>
        <dbReference type="Proteomes" id="UP000766904"/>
    </source>
</evidence>
<accession>A0A8J8Q2E5</accession>
<dbReference type="InterPro" id="IPR028098">
    <property type="entry name" value="Glyco_trans_4-like_N"/>
</dbReference>
<name>A0A8J8Q2E5_9EURY</name>
<protein>
    <submittedName>
        <fullName evidence="3">Uncharacterized protein</fullName>
    </submittedName>
</protein>
<reference evidence="3" key="1">
    <citation type="submission" date="2017-11" db="EMBL/GenBank/DDBJ databases">
        <authorList>
            <person name="Kajale S.C."/>
            <person name="Sharma A."/>
        </authorList>
    </citation>
    <scope>NUCLEOTIDE SEQUENCE</scope>
    <source>
        <strain evidence="3">LS1_42</strain>
    </source>
</reference>
<dbReference type="SUPFAM" id="SSF53756">
    <property type="entry name" value="UDP-Glycosyltransferase/glycogen phosphorylase"/>
    <property type="match status" value="1"/>
</dbReference>
<dbReference type="PANTHER" id="PTHR45947">
    <property type="entry name" value="SULFOQUINOVOSYL TRANSFERASE SQD2"/>
    <property type="match status" value="1"/>
</dbReference>